<dbReference type="PANTHER" id="PTHR22888">
    <property type="entry name" value="CYTOCHROME C OXIDASE, SUBUNIT II"/>
    <property type="match status" value="1"/>
</dbReference>
<accession>A0ABN3IU59</accession>
<dbReference type="NCBIfam" id="TIGR02866">
    <property type="entry name" value="CoxB"/>
    <property type="match status" value="1"/>
</dbReference>
<keyword evidence="12 17" id="KW-0472">Membrane</keyword>
<dbReference type="Pfam" id="PF00116">
    <property type="entry name" value="COX2"/>
    <property type="match status" value="1"/>
</dbReference>
<keyword evidence="9" id="KW-0249">Electron transport</keyword>
<evidence type="ECO:0000256" key="13">
    <source>
        <dbReference type="ARBA" id="ARBA00024688"/>
    </source>
</evidence>
<feature type="domain" description="Cytochrome oxidase subunit II copper A binding" evidence="18">
    <location>
        <begin position="169"/>
        <end position="326"/>
    </location>
</feature>
<comment type="catalytic activity">
    <reaction evidence="15">
        <text>4 Fe(II)-[cytochrome c] + O2 + 8 H(+)(in) = 4 Fe(III)-[cytochrome c] + 2 H2O + 4 H(+)(out)</text>
        <dbReference type="Rhea" id="RHEA:11436"/>
        <dbReference type="Rhea" id="RHEA-COMP:10350"/>
        <dbReference type="Rhea" id="RHEA-COMP:14399"/>
        <dbReference type="ChEBI" id="CHEBI:15377"/>
        <dbReference type="ChEBI" id="CHEBI:15378"/>
        <dbReference type="ChEBI" id="CHEBI:15379"/>
        <dbReference type="ChEBI" id="CHEBI:29033"/>
        <dbReference type="ChEBI" id="CHEBI:29034"/>
        <dbReference type="EC" id="7.1.1.9"/>
    </reaction>
</comment>
<evidence type="ECO:0000259" key="18">
    <source>
        <dbReference type="PROSITE" id="PS50857"/>
    </source>
</evidence>
<comment type="similarity">
    <text evidence="2">Belongs to the cytochrome c oxidase subunit 2 family.</text>
</comment>
<evidence type="ECO:0000313" key="19">
    <source>
        <dbReference type="EMBL" id="GAA2412737.1"/>
    </source>
</evidence>
<name>A0ABN3IU59_9ACTN</name>
<comment type="function">
    <text evidence="13">Subunits I and II form the functional core of the enzyme complex. Electrons originating in cytochrome c are transferred via heme a and Cu(A) to the binuclear center formed by heme a3 and Cu(B).</text>
</comment>
<evidence type="ECO:0000256" key="15">
    <source>
        <dbReference type="ARBA" id="ARBA00047816"/>
    </source>
</evidence>
<evidence type="ECO:0000256" key="9">
    <source>
        <dbReference type="ARBA" id="ARBA00022982"/>
    </source>
</evidence>
<feature type="transmembrane region" description="Helical" evidence="17">
    <location>
        <begin position="52"/>
        <end position="70"/>
    </location>
</feature>
<evidence type="ECO:0000256" key="1">
    <source>
        <dbReference type="ARBA" id="ARBA00004141"/>
    </source>
</evidence>
<evidence type="ECO:0000313" key="20">
    <source>
        <dbReference type="Proteomes" id="UP001500058"/>
    </source>
</evidence>
<dbReference type="InterPro" id="IPR002429">
    <property type="entry name" value="CcO_II-like_C"/>
</dbReference>
<reference evidence="19 20" key="1">
    <citation type="journal article" date="2019" name="Int. J. Syst. Evol. Microbiol.">
        <title>The Global Catalogue of Microorganisms (GCM) 10K type strain sequencing project: providing services to taxonomists for standard genome sequencing and annotation.</title>
        <authorList>
            <consortium name="The Broad Institute Genomics Platform"/>
            <consortium name="The Broad Institute Genome Sequencing Center for Infectious Disease"/>
            <person name="Wu L."/>
            <person name="Ma J."/>
        </authorList>
    </citation>
    <scope>NUCLEOTIDE SEQUENCE [LARGE SCALE GENOMIC DNA]</scope>
    <source>
        <strain evidence="19 20">JCM 6921</strain>
    </source>
</reference>
<keyword evidence="5" id="KW-0679">Respiratory chain</keyword>
<feature type="transmembrane region" description="Helical" evidence="17">
    <location>
        <begin position="97"/>
        <end position="118"/>
    </location>
</feature>
<evidence type="ECO:0000256" key="14">
    <source>
        <dbReference type="ARBA" id="ARBA00031399"/>
    </source>
</evidence>
<evidence type="ECO:0000256" key="17">
    <source>
        <dbReference type="SAM" id="Phobius"/>
    </source>
</evidence>
<organism evidence="19 20">
    <name type="scientific">Streptomyces glaucosporus</name>
    <dbReference type="NCBI Taxonomy" id="284044"/>
    <lineage>
        <taxon>Bacteria</taxon>
        <taxon>Bacillati</taxon>
        <taxon>Actinomycetota</taxon>
        <taxon>Actinomycetes</taxon>
        <taxon>Kitasatosporales</taxon>
        <taxon>Streptomycetaceae</taxon>
        <taxon>Streptomyces</taxon>
    </lineage>
</organism>
<keyword evidence="10 17" id="KW-1133">Transmembrane helix</keyword>
<proteinExistence type="inferred from homology"/>
<keyword evidence="11" id="KW-0186">Copper</keyword>
<dbReference type="Gene3D" id="1.10.287.90">
    <property type="match status" value="1"/>
</dbReference>
<dbReference type="SUPFAM" id="SSF49503">
    <property type="entry name" value="Cupredoxins"/>
    <property type="match status" value="1"/>
</dbReference>
<comment type="caution">
    <text evidence="19">The sequence shown here is derived from an EMBL/GenBank/DDBJ whole genome shotgun (WGS) entry which is preliminary data.</text>
</comment>
<dbReference type="InterPro" id="IPR014222">
    <property type="entry name" value="Cyt_c_oxidase_su2"/>
</dbReference>
<dbReference type="CDD" id="cd13919">
    <property type="entry name" value="CuRO_HCO_II_like_5"/>
    <property type="match status" value="1"/>
</dbReference>
<evidence type="ECO:0000256" key="3">
    <source>
        <dbReference type="ARBA" id="ARBA00012949"/>
    </source>
</evidence>
<dbReference type="Proteomes" id="UP001500058">
    <property type="component" value="Unassembled WGS sequence"/>
</dbReference>
<dbReference type="InterPro" id="IPR036257">
    <property type="entry name" value="Cyt_c_oxidase_su2_TM_sf"/>
</dbReference>
<evidence type="ECO:0000256" key="16">
    <source>
        <dbReference type="SAM" id="MobiDB-lite"/>
    </source>
</evidence>
<dbReference type="Gene3D" id="2.60.40.420">
    <property type="entry name" value="Cupredoxins - blue copper proteins"/>
    <property type="match status" value="1"/>
</dbReference>
<dbReference type="InterPro" id="IPR008972">
    <property type="entry name" value="Cupredoxin"/>
</dbReference>
<dbReference type="PROSITE" id="PS00078">
    <property type="entry name" value="COX2"/>
    <property type="match status" value="1"/>
</dbReference>
<feature type="region of interest" description="Disordered" evidence="16">
    <location>
        <begin position="1"/>
        <end position="20"/>
    </location>
</feature>
<keyword evidence="4" id="KW-0813">Transport</keyword>
<keyword evidence="6 17" id="KW-0812">Transmembrane</keyword>
<dbReference type="SUPFAM" id="SSF81464">
    <property type="entry name" value="Cytochrome c oxidase subunit II-like, transmembrane region"/>
    <property type="match status" value="1"/>
</dbReference>
<dbReference type="InterPro" id="IPR045187">
    <property type="entry name" value="CcO_II"/>
</dbReference>
<dbReference type="EMBL" id="BAAATJ010000028">
    <property type="protein sequence ID" value="GAA2412737.1"/>
    <property type="molecule type" value="Genomic_DNA"/>
</dbReference>
<dbReference type="PRINTS" id="PR01166">
    <property type="entry name" value="CYCOXIDASEII"/>
</dbReference>
<sequence length="348" mass="38696">MVRINIQTLPAPGPAPDLNGRARAERARLSGRRYVSPNGSDRSSRRPMRRKLPQALAAGLVLATATGCTYEDFPRLGMPTPVTEEAPRILSLWQGSWAAALAVGVLVWGLILWCVIVYRRTRTKVEVPPQTRYNMPIEALYTVVPLIIISVLFYFTARDESKLLELSEKPDHVINVVGYQWSWGFNYLEDVDGDPSTSNLDANELQGIPDSMLETVPEGAEGVHVAGTPGDRNPQNGDPGPTLWLPKGEKVRFILTSRDVIHSFWVVPFLFKQDVIPGHTNQFEVTPTREGTFKGKCAELCGVDHARMLFNVKVVSPERYQQHLEELAEKGQTGYIPAGGARQEREGQ</sequence>
<evidence type="ECO:0000256" key="6">
    <source>
        <dbReference type="ARBA" id="ARBA00022692"/>
    </source>
</evidence>
<keyword evidence="8" id="KW-1278">Translocase</keyword>
<keyword evidence="20" id="KW-1185">Reference proteome</keyword>
<keyword evidence="7" id="KW-0479">Metal-binding</keyword>
<evidence type="ECO:0000256" key="5">
    <source>
        <dbReference type="ARBA" id="ARBA00022660"/>
    </source>
</evidence>
<gene>
    <name evidence="19" type="primary">coxB</name>
    <name evidence="19" type="ORF">GCM10010420_47660</name>
</gene>
<evidence type="ECO:0000256" key="8">
    <source>
        <dbReference type="ARBA" id="ARBA00022967"/>
    </source>
</evidence>
<evidence type="ECO:0000256" key="7">
    <source>
        <dbReference type="ARBA" id="ARBA00022723"/>
    </source>
</evidence>
<comment type="subcellular location">
    <subcellularLocation>
        <location evidence="1">Membrane</location>
        <topology evidence="1">Multi-pass membrane protein</topology>
    </subcellularLocation>
</comment>
<evidence type="ECO:0000256" key="4">
    <source>
        <dbReference type="ARBA" id="ARBA00022448"/>
    </source>
</evidence>
<dbReference type="PROSITE" id="PS50857">
    <property type="entry name" value="COX2_CUA"/>
    <property type="match status" value="1"/>
</dbReference>
<evidence type="ECO:0000256" key="12">
    <source>
        <dbReference type="ARBA" id="ARBA00023136"/>
    </source>
</evidence>
<dbReference type="EC" id="7.1.1.9" evidence="3"/>
<dbReference type="InterPro" id="IPR001505">
    <property type="entry name" value="Copper_CuA"/>
</dbReference>
<protein>
    <recommendedName>
        <fullName evidence="3">cytochrome-c oxidase</fullName>
        <ecNumber evidence="3">7.1.1.9</ecNumber>
    </recommendedName>
    <alternativeName>
        <fullName evidence="14">Cytochrome aa3 subunit 2</fullName>
    </alternativeName>
</protein>
<feature type="transmembrane region" description="Helical" evidence="17">
    <location>
        <begin position="139"/>
        <end position="157"/>
    </location>
</feature>
<evidence type="ECO:0000256" key="10">
    <source>
        <dbReference type="ARBA" id="ARBA00022989"/>
    </source>
</evidence>
<evidence type="ECO:0000256" key="2">
    <source>
        <dbReference type="ARBA" id="ARBA00007866"/>
    </source>
</evidence>
<dbReference type="PANTHER" id="PTHR22888:SF9">
    <property type="entry name" value="CYTOCHROME C OXIDASE SUBUNIT 2"/>
    <property type="match status" value="1"/>
</dbReference>
<evidence type="ECO:0000256" key="11">
    <source>
        <dbReference type="ARBA" id="ARBA00023008"/>
    </source>
</evidence>